<proteinExistence type="predicted"/>
<comment type="caution">
    <text evidence="2">The sequence shown here is derived from an EMBL/GenBank/DDBJ whole genome shotgun (WGS) entry which is preliminary data.</text>
</comment>
<keyword evidence="1" id="KW-0472">Membrane</keyword>
<accession>A0ABW4PQE7</accession>
<keyword evidence="1" id="KW-0812">Transmembrane</keyword>
<reference evidence="3" key="1">
    <citation type="journal article" date="2019" name="Int. J. Syst. Evol. Microbiol.">
        <title>The Global Catalogue of Microorganisms (GCM) 10K type strain sequencing project: providing services to taxonomists for standard genome sequencing and annotation.</title>
        <authorList>
            <consortium name="The Broad Institute Genomics Platform"/>
            <consortium name="The Broad Institute Genome Sequencing Center for Infectious Disease"/>
            <person name="Wu L."/>
            <person name="Ma J."/>
        </authorList>
    </citation>
    <scope>NUCLEOTIDE SEQUENCE [LARGE SCALE GENOMIC DNA]</scope>
    <source>
        <strain evidence="3">CGMCC 4.7455</strain>
    </source>
</reference>
<organism evidence="2 3">
    <name type="scientific">Streptomyces desertarenae</name>
    <dbReference type="NCBI Taxonomy" id="2666184"/>
    <lineage>
        <taxon>Bacteria</taxon>
        <taxon>Bacillati</taxon>
        <taxon>Actinomycetota</taxon>
        <taxon>Actinomycetes</taxon>
        <taxon>Kitasatosporales</taxon>
        <taxon>Streptomycetaceae</taxon>
        <taxon>Streptomyces</taxon>
    </lineage>
</organism>
<evidence type="ECO:0000313" key="2">
    <source>
        <dbReference type="EMBL" id="MFD1832992.1"/>
    </source>
</evidence>
<dbReference type="Proteomes" id="UP001597365">
    <property type="component" value="Unassembled WGS sequence"/>
</dbReference>
<evidence type="ECO:0000313" key="3">
    <source>
        <dbReference type="Proteomes" id="UP001597365"/>
    </source>
</evidence>
<feature type="transmembrane region" description="Helical" evidence="1">
    <location>
        <begin position="25"/>
        <end position="45"/>
    </location>
</feature>
<keyword evidence="3" id="KW-1185">Reference proteome</keyword>
<sequence length="72" mass="7452">MTAHAPTRSPRSARRAAGGGADARLPWWAVALPAVVFAVLLSLLVGGGEAQAAGSPHHLGRLLEYLRQLLSG</sequence>
<protein>
    <submittedName>
        <fullName evidence="2">Uncharacterized protein</fullName>
    </submittedName>
</protein>
<gene>
    <name evidence="2" type="ORF">ACFSJS_25585</name>
</gene>
<dbReference type="EMBL" id="JBHUFU010000023">
    <property type="protein sequence ID" value="MFD1832992.1"/>
    <property type="molecule type" value="Genomic_DNA"/>
</dbReference>
<evidence type="ECO:0000256" key="1">
    <source>
        <dbReference type="SAM" id="Phobius"/>
    </source>
</evidence>
<dbReference type="RefSeq" id="WP_380904432.1">
    <property type="nucleotide sequence ID" value="NZ_JBHUFU010000023.1"/>
</dbReference>
<name>A0ABW4PQE7_9ACTN</name>
<keyword evidence="1" id="KW-1133">Transmembrane helix</keyword>